<dbReference type="InterPro" id="IPR001182">
    <property type="entry name" value="FtsW/RodA"/>
</dbReference>
<dbReference type="GO" id="GO:0005886">
    <property type="term" value="C:plasma membrane"/>
    <property type="evidence" value="ECO:0007669"/>
    <property type="project" value="TreeGrafter"/>
</dbReference>
<evidence type="ECO:0000256" key="6">
    <source>
        <dbReference type="SAM" id="Phobius"/>
    </source>
</evidence>
<keyword evidence="8" id="KW-1185">Reference proteome</keyword>
<keyword evidence="5 6" id="KW-0472">Membrane</keyword>
<comment type="subcellular location">
    <subcellularLocation>
        <location evidence="1">Membrane</location>
        <topology evidence="1">Multi-pass membrane protein</topology>
    </subcellularLocation>
</comment>
<evidence type="ECO:0000256" key="3">
    <source>
        <dbReference type="ARBA" id="ARBA00022960"/>
    </source>
</evidence>
<dbReference type="PANTHER" id="PTHR30474:SF1">
    <property type="entry name" value="PEPTIDOGLYCAN GLYCOSYLTRANSFERASE MRDB"/>
    <property type="match status" value="1"/>
</dbReference>
<evidence type="ECO:0000313" key="7">
    <source>
        <dbReference type="EMBL" id="KPV42366.1"/>
    </source>
</evidence>
<dbReference type="PATRIC" id="fig|471514.4.peg.4650"/>
<dbReference type="GO" id="GO:0032153">
    <property type="term" value="C:cell division site"/>
    <property type="evidence" value="ECO:0007669"/>
    <property type="project" value="TreeGrafter"/>
</dbReference>
<feature type="transmembrane region" description="Helical" evidence="6">
    <location>
        <begin position="283"/>
        <end position="309"/>
    </location>
</feature>
<evidence type="ECO:0000313" key="8">
    <source>
        <dbReference type="Proteomes" id="UP000050482"/>
    </source>
</evidence>
<keyword evidence="4 6" id="KW-1133">Transmembrane helix</keyword>
<comment type="caution">
    <text evidence="7">The sequence shown here is derived from an EMBL/GenBank/DDBJ whole genome shotgun (WGS) entry which is preliminary data.</text>
</comment>
<dbReference type="GO" id="GO:0008360">
    <property type="term" value="P:regulation of cell shape"/>
    <property type="evidence" value="ECO:0007669"/>
    <property type="project" value="UniProtKB-KW"/>
</dbReference>
<feature type="transmembrane region" description="Helical" evidence="6">
    <location>
        <begin position="12"/>
        <end position="31"/>
    </location>
</feature>
<feature type="transmembrane region" description="Helical" evidence="6">
    <location>
        <begin position="183"/>
        <end position="203"/>
    </location>
</feature>
<evidence type="ECO:0000256" key="2">
    <source>
        <dbReference type="ARBA" id="ARBA00022692"/>
    </source>
</evidence>
<sequence>MLQFWKKIDLVLILTCVALSVISCVAIYAATHGKTNPQIPSHAWAKQMVYSAVGFVVMWLAIAIDYRSLRKMHWWLYGVTLLLLTAVFGFHAVNGARSWIPLPGFSLQPSEFAKLTLIVTLASLMANTDEAEYPDYRIRKTLPMWGLMIVPFALTLKEPALGQAIVMFAIFCTMYIMFLRRTWFVLSVIIFVAFSIVFIVLPVEFPGLAMNVVQNVIIKHHLLHGYQANRILTWLDPSYQTSGAGYEIHQAQTAIGSGQVFGEGWLRGIETSSGGVPNQWTDYIFTAIAEEFGFLGSSVVVLLFTILVYRLIRAASVSKDTFGTYIIMGVVGLFAFQVFENIGMDMYLSPSTGITLPFISYGGSSLVANYIAVGLAINIRKRSPAFHFSKTYT</sequence>
<dbReference type="AlphaFoldDB" id="A0A0P9CAC9"/>
<keyword evidence="2 6" id="KW-0812">Transmembrane</keyword>
<feature type="transmembrane region" description="Helical" evidence="6">
    <location>
        <begin position="74"/>
        <end position="93"/>
    </location>
</feature>
<dbReference type="RefSeq" id="WP_054970680.1">
    <property type="nucleotide sequence ID" value="NZ_LJCO01000079.1"/>
</dbReference>
<gene>
    <name evidence="7" type="ORF">AN477_18620</name>
</gene>
<evidence type="ECO:0000256" key="4">
    <source>
        <dbReference type="ARBA" id="ARBA00022989"/>
    </source>
</evidence>
<dbReference type="PANTHER" id="PTHR30474">
    <property type="entry name" value="CELL CYCLE PROTEIN"/>
    <property type="match status" value="1"/>
</dbReference>
<dbReference type="GO" id="GO:0015648">
    <property type="term" value="F:lipid-linked peptidoglycan transporter activity"/>
    <property type="evidence" value="ECO:0007669"/>
    <property type="project" value="TreeGrafter"/>
</dbReference>
<protein>
    <submittedName>
        <fullName evidence="7">Rod shape-determining protein RodA</fullName>
    </submittedName>
</protein>
<evidence type="ECO:0000256" key="1">
    <source>
        <dbReference type="ARBA" id="ARBA00004141"/>
    </source>
</evidence>
<dbReference type="PROSITE" id="PS51257">
    <property type="entry name" value="PROKAR_LIPOPROTEIN"/>
    <property type="match status" value="1"/>
</dbReference>
<name>A0A0P9CAC9_9BACL</name>
<feature type="transmembrane region" description="Helical" evidence="6">
    <location>
        <begin position="359"/>
        <end position="379"/>
    </location>
</feature>
<dbReference type="EMBL" id="LJCO01000079">
    <property type="protein sequence ID" value="KPV42366.1"/>
    <property type="molecule type" value="Genomic_DNA"/>
</dbReference>
<feature type="transmembrane region" description="Helical" evidence="6">
    <location>
        <begin position="43"/>
        <end position="62"/>
    </location>
</feature>
<feature type="transmembrane region" description="Helical" evidence="6">
    <location>
        <begin position="321"/>
        <end position="339"/>
    </location>
</feature>
<accession>A0A0P9CAC9</accession>
<keyword evidence="3" id="KW-0133">Cell shape</keyword>
<evidence type="ECO:0000256" key="5">
    <source>
        <dbReference type="ARBA" id="ARBA00023136"/>
    </source>
</evidence>
<proteinExistence type="predicted"/>
<feature type="transmembrane region" description="Helical" evidence="6">
    <location>
        <begin position="160"/>
        <end position="178"/>
    </location>
</feature>
<reference evidence="7 8" key="1">
    <citation type="submission" date="2015-09" db="EMBL/GenBank/DDBJ databases">
        <title>Draft genome sequence of Alicyclobacillus ferrooxydans DSM 22381.</title>
        <authorList>
            <person name="Hemp J."/>
        </authorList>
    </citation>
    <scope>NUCLEOTIDE SEQUENCE [LARGE SCALE GENOMIC DNA]</scope>
    <source>
        <strain evidence="7 8">TC-34</strain>
    </source>
</reference>
<dbReference type="Pfam" id="PF01098">
    <property type="entry name" value="FTSW_RODA_SPOVE"/>
    <property type="match status" value="1"/>
</dbReference>
<dbReference type="STRING" id="471514.AN477_18620"/>
<dbReference type="Proteomes" id="UP000050482">
    <property type="component" value="Unassembled WGS sequence"/>
</dbReference>
<dbReference type="GO" id="GO:0051301">
    <property type="term" value="P:cell division"/>
    <property type="evidence" value="ECO:0007669"/>
    <property type="project" value="InterPro"/>
</dbReference>
<organism evidence="7 8">
    <name type="scientific">Alicyclobacillus ferrooxydans</name>
    <dbReference type="NCBI Taxonomy" id="471514"/>
    <lineage>
        <taxon>Bacteria</taxon>
        <taxon>Bacillati</taxon>
        <taxon>Bacillota</taxon>
        <taxon>Bacilli</taxon>
        <taxon>Bacillales</taxon>
        <taxon>Alicyclobacillaceae</taxon>
        <taxon>Alicyclobacillus</taxon>
    </lineage>
</organism>